<reference evidence="4" key="2">
    <citation type="submission" date="2018-07" db="EMBL/GenBank/DDBJ databases">
        <authorList>
            <consortium name="NCBI Pathogen Detection Project"/>
        </authorList>
    </citation>
    <scope>NUCLEOTIDE SEQUENCE</scope>
    <source>
        <strain evidence="4">13-2002</strain>
    </source>
</reference>
<reference evidence="4" key="1">
    <citation type="journal article" date="2018" name="Genome Biol.">
        <title>SKESA: strategic k-mer extension for scrupulous assemblies.</title>
        <authorList>
            <person name="Souvorov A."/>
            <person name="Agarwala R."/>
            <person name="Lipman D.J."/>
        </authorList>
    </citation>
    <scope>NUCLEOTIDE SEQUENCE</scope>
    <source>
        <strain evidence="4">13-2002</strain>
    </source>
</reference>
<organism evidence="4">
    <name type="scientific">Salmonella enterica I</name>
    <dbReference type="NCBI Taxonomy" id="59201"/>
    <lineage>
        <taxon>Bacteria</taxon>
        <taxon>Pseudomonadati</taxon>
        <taxon>Pseudomonadota</taxon>
        <taxon>Gammaproteobacteria</taxon>
        <taxon>Enterobacterales</taxon>
        <taxon>Enterobacteriaceae</taxon>
        <taxon>Salmonella</taxon>
    </lineage>
</organism>
<evidence type="ECO:0000313" key="4">
    <source>
        <dbReference type="EMBL" id="HAC6957759.1"/>
    </source>
</evidence>
<gene>
    <name evidence="2" type="ORF">ACH21_08905</name>
    <name evidence="4" type="ORF">G0D52_15680</name>
    <name evidence="3" type="ORF">XT48_19090</name>
</gene>
<feature type="chain" id="PRO_5036101214" evidence="1">
    <location>
        <begin position="23"/>
        <end position="145"/>
    </location>
</feature>
<evidence type="ECO:0000256" key="1">
    <source>
        <dbReference type="SAM" id="SignalP"/>
    </source>
</evidence>
<dbReference type="EMBL" id="AAIBEK010000007">
    <property type="protein sequence ID" value="ECC3454077.1"/>
    <property type="molecule type" value="Genomic_DNA"/>
</dbReference>
<keyword evidence="1" id="KW-0732">Signal</keyword>
<feature type="signal peptide" evidence="1">
    <location>
        <begin position="1"/>
        <end position="22"/>
    </location>
</feature>
<evidence type="ECO:0000313" key="3">
    <source>
        <dbReference type="EMBL" id="ECH9795015.1"/>
    </source>
</evidence>
<evidence type="ECO:0000313" key="2">
    <source>
        <dbReference type="EMBL" id="ECC3454077.1"/>
    </source>
</evidence>
<accession>A0A3Y1PTB8</accession>
<protein>
    <submittedName>
        <fullName evidence="4">Uncharacterized protein</fullName>
    </submittedName>
</protein>
<proteinExistence type="predicted"/>
<name>A0A3Y1PTB8_SALET</name>
<dbReference type="RefSeq" id="WP_008815077.1">
    <property type="nucleotide sequence ID" value="NZ_CP160157.1"/>
</dbReference>
<sequence>MKTLIKILGITGSLLLCTEVQAQPYNRTLPAVVNDNNGNIFWCDAHRQVTGKCEAMSVDRLGGMVTVRSAPFKDCEGGLWGWITIMRNDVSKGFTITPDKKFGLTVKDLCRPGTVVTFKPNQKKPEYDDLVALYQGKELFRYRRF</sequence>
<reference evidence="2" key="3">
    <citation type="submission" date="2018-07" db="EMBL/GenBank/DDBJ databases">
        <authorList>
            <consortium name="GenomeTrakr network: Whole genome sequencing for foodborne pathogen traceback"/>
        </authorList>
    </citation>
    <scope>NUCLEOTIDE SEQUENCE</scope>
    <source>
        <strain evidence="3">NY-N13148</strain>
        <strain evidence="2">WAPHL_SAL-A00798</strain>
    </source>
</reference>
<dbReference type="EMBL" id="DAAMJU010000029">
    <property type="protein sequence ID" value="HAC6957759.1"/>
    <property type="molecule type" value="Genomic_DNA"/>
</dbReference>
<comment type="caution">
    <text evidence="4">The sequence shown here is derived from an EMBL/GenBank/DDBJ whole genome shotgun (WGS) entry which is preliminary data.</text>
</comment>
<dbReference type="EMBL" id="AAITSG010000011">
    <property type="protein sequence ID" value="ECH9795015.1"/>
    <property type="molecule type" value="Genomic_DNA"/>
</dbReference>
<dbReference type="AlphaFoldDB" id="A0A3Y1PTB8"/>